<comment type="caution">
    <text evidence="1">The sequence shown here is derived from an EMBL/GenBank/DDBJ whole genome shotgun (WGS) entry which is preliminary data.</text>
</comment>
<protein>
    <submittedName>
        <fullName evidence="1">Polynucleotidyl transferase, ribonuclease H-like superfamily protein</fullName>
    </submittedName>
</protein>
<evidence type="ECO:0000313" key="1">
    <source>
        <dbReference type="EMBL" id="PWA87700.1"/>
    </source>
</evidence>
<dbReference type="Proteomes" id="UP000245207">
    <property type="component" value="Unassembled WGS sequence"/>
</dbReference>
<keyword evidence="2" id="KW-1185">Reference proteome</keyword>
<dbReference type="EMBL" id="PKPP01000886">
    <property type="protein sequence ID" value="PWA87700.1"/>
    <property type="molecule type" value="Genomic_DNA"/>
</dbReference>
<dbReference type="OrthoDB" id="1820632at2759"/>
<keyword evidence="1" id="KW-0808">Transferase</keyword>
<accession>A0A2U1PPP2</accession>
<organism evidence="1 2">
    <name type="scientific">Artemisia annua</name>
    <name type="common">Sweet wormwood</name>
    <dbReference type="NCBI Taxonomy" id="35608"/>
    <lineage>
        <taxon>Eukaryota</taxon>
        <taxon>Viridiplantae</taxon>
        <taxon>Streptophyta</taxon>
        <taxon>Embryophyta</taxon>
        <taxon>Tracheophyta</taxon>
        <taxon>Spermatophyta</taxon>
        <taxon>Magnoliopsida</taxon>
        <taxon>eudicotyledons</taxon>
        <taxon>Gunneridae</taxon>
        <taxon>Pentapetalae</taxon>
        <taxon>asterids</taxon>
        <taxon>campanulids</taxon>
        <taxon>Asterales</taxon>
        <taxon>Asteraceae</taxon>
        <taxon>Asteroideae</taxon>
        <taxon>Anthemideae</taxon>
        <taxon>Artemisiinae</taxon>
        <taxon>Artemisia</taxon>
    </lineage>
</organism>
<reference evidence="1 2" key="1">
    <citation type="journal article" date="2018" name="Mol. Plant">
        <title>The genome of Artemisia annua provides insight into the evolution of Asteraceae family and artemisinin biosynthesis.</title>
        <authorList>
            <person name="Shen Q."/>
            <person name="Zhang L."/>
            <person name="Liao Z."/>
            <person name="Wang S."/>
            <person name="Yan T."/>
            <person name="Shi P."/>
            <person name="Liu M."/>
            <person name="Fu X."/>
            <person name="Pan Q."/>
            <person name="Wang Y."/>
            <person name="Lv Z."/>
            <person name="Lu X."/>
            <person name="Zhang F."/>
            <person name="Jiang W."/>
            <person name="Ma Y."/>
            <person name="Chen M."/>
            <person name="Hao X."/>
            <person name="Li L."/>
            <person name="Tang Y."/>
            <person name="Lv G."/>
            <person name="Zhou Y."/>
            <person name="Sun X."/>
            <person name="Brodelius P.E."/>
            <person name="Rose J.K.C."/>
            <person name="Tang K."/>
        </authorList>
    </citation>
    <scope>NUCLEOTIDE SEQUENCE [LARGE SCALE GENOMIC DNA]</scope>
    <source>
        <strain evidence="2">cv. Huhao1</strain>
        <tissue evidence="1">Leaf</tissue>
    </source>
</reference>
<gene>
    <name evidence="1" type="ORF">CTI12_AA119340</name>
</gene>
<dbReference type="GO" id="GO:0016740">
    <property type="term" value="F:transferase activity"/>
    <property type="evidence" value="ECO:0007669"/>
    <property type="project" value="UniProtKB-KW"/>
</dbReference>
<evidence type="ECO:0000313" key="2">
    <source>
        <dbReference type="Proteomes" id="UP000245207"/>
    </source>
</evidence>
<name>A0A2U1PPP2_ARTAN</name>
<proteinExistence type="predicted"/>
<sequence length="106" mass="11911">MISHYKCLDEVLQATHLNQDLLKLHPSKRGRLLGLSVGTDAVFARCVGVAVSDSNNEVASPVSVMERKKDNIYQMASALEDLNYLNEMKHTMTEQAHEHHSHLEGR</sequence>
<dbReference type="AlphaFoldDB" id="A0A2U1PPP2"/>